<dbReference type="SUPFAM" id="SSF55729">
    <property type="entry name" value="Acyl-CoA N-acyltransferases (Nat)"/>
    <property type="match status" value="1"/>
</dbReference>
<sequence length="176" mass="20544">MADSSFTLRPLRRDDLELVRQWRNHPEVRRYMYTQHEIGAEEHLAWYERVRHDESRYLLIFEPDGRPTGFINFHVVDSKARRAEWGFYLAPDAPQGSGRKLGLIALEYAFENLGVHKVCGEAIAYNMRSIRFHERLGFAHEATLRDHHFDGDAYHDVIGFGLLVTDCSKIKEDANK</sequence>
<dbReference type="InterPro" id="IPR016181">
    <property type="entry name" value="Acyl_CoA_acyltransferase"/>
</dbReference>
<dbReference type="InterPro" id="IPR020036">
    <property type="entry name" value="PseH"/>
</dbReference>
<evidence type="ECO:0000259" key="1">
    <source>
        <dbReference type="PROSITE" id="PS51186"/>
    </source>
</evidence>
<dbReference type="GO" id="GO:0016747">
    <property type="term" value="F:acyltransferase activity, transferring groups other than amino-acyl groups"/>
    <property type="evidence" value="ECO:0007669"/>
    <property type="project" value="InterPro"/>
</dbReference>
<dbReference type="InterPro" id="IPR000182">
    <property type="entry name" value="GNAT_dom"/>
</dbReference>
<dbReference type="NCBIfam" id="TIGR03585">
    <property type="entry name" value="PseH"/>
    <property type="match status" value="1"/>
</dbReference>
<feature type="domain" description="N-acetyltransferase" evidence="1">
    <location>
        <begin position="6"/>
        <end position="161"/>
    </location>
</feature>
<dbReference type="Pfam" id="PF13302">
    <property type="entry name" value="Acetyltransf_3"/>
    <property type="match status" value="1"/>
</dbReference>
<accession>A0A4R7NWS6</accession>
<dbReference type="EMBL" id="SOBR01000001">
    <property type="protein sequence ID" value="TDU25141.1"/>
    <property type="molecule type" value="Genomic_DNA"/>
</dbReference>
<gene>
    <name evidence="2" type="ORF">C8E00_101533</name>
</gene>
<dbReference type="RefSeq" id="WP_133694164.1">
    <property type="nucleotide sequence ID" value="NZ_SOBR01000001.1"/>
</dbReference>
<keyword evidence="3" id="KW-1185">Reference proteome</keyword>
<dbReference type="OrthoDB" id="5358891at2"/>
<comment type="caution">
    <text evidence="2">The sequence shown here is derived from an EMBL/GenBank/DDBJ whole genome shotgun (WGS) entry which is preliminary data.</text>
</comment>
<evidence type="ECO:0000313" key="2">
    <source>
        <dbReference type="EMBL" id="TDU25141.1"/>
    </source>
</evidence>
<dbReference type="Gene3D" id="3.40.630.30">
    <property type="match status" value="1"/>
</dbReference>
<dbReference type="AlphaFoldDB" id="A0A4R7NWS6"/>
<protein>
    <submittedName>
        <fullName evidence="2">UDP-4-amino-4, 6-dideoxy-N-acetyl-beta-L-altrosamine N-acetyltransferase</fullName>
    </submittedName>
</protein>
<reference evidence="2 3" key="1">
    <citation type="submission" date="2019-03" db="EMBL/GenBank/DDBJ databases">
        <title>Genomic Encyclopedia of Type Strains, Phase IV (KMG-IV): sequencing the most valuable type-strain genomes for metagenomic binning, comparative biology and taxonomic classification.</title>
        <authorList>
            <person name="Goeker M."/>
        </authorList>
    </citation>
    <scope>NUCLEOTIDE SEQUENCE [LARGE SCALE GENOMIC DNA]</scope>
    <source>
        <strain evidence="2 3">DSM 6770</strain>
    </source>
</reference>
<organism evidence="2 3">
    <name type="scientific">Chromohalobacter marismortui</name>
    <dbReference type="NCBI Taxonomy" id="42055"/>
    <lineage>
        <taxon>Bacteria</taxon>
        <taxon>Pseudomonadati</taxon>
        <taxon>Pseudomonadota</taxon>
        <taxon>Gammaproteobacteria</taxon>
        <taxon>Oceanospirillales</taxon>
        <taxon>Halomonadaceae</taxon>
        <taxon>Chromohalobacter</taxon>
    </lineage>
</organism>
<dbReference type="PANTHER" id="PTHR43415:SF3">
    <property type="entry name" value="GNAT-FAMILY ACETYLTRANSFERASE"/>
    <property type="match status" value="1"/>
</dbReference>
<keyword evidence="2" id="KW-0808">Transferase</keyword>
<evidence type="ECO:0000313" key="3">
    <source>
        <dbReference type="Proteomes" id="UP000295380"/>
    </source>
</evidence>
<dbReference type="PROSITE" id="PS51186">
    <property type="entry name" value="GNAT"/>
    <property type="match status" value="1"/>
</dbReference>
<proteinExistence type="predicted"/>
<name>A0A4R7NWS6_9GAMM</name>
<dbReference type="Proteomes" id="UP000295380">
    <property type="component" value="Unassembled WGS sequence"/>
</dbReference>
<dbReference type="PANTHER" id="PTHR43415">
    <property type="entry name" value="SPERMIDINE N(1)-ACETYLTRANSFERASE"/>
    <property type="match status" value="1"/>
</dbReference>